<keyword evidence="2 5" id="KW-0808">Transferase</keyword>
<dbReference type="Pfam" id="PF05175">
    <property type="entry name" value="MTS"/>
    <property type="match status" value="1"/>
</dbReference>
<dbReference type="Pfam" id="PF17827">
    <property type="entry name" value="PrmC_N"/>
    <property type="match status" value="1"/>
</dbReference>
<dbReference type="CDD" id="cd02440">
    <property type="entry name" value="AdoMet_MTases"/>
    <property type="match status" value="1"/>
</dbReference>
<dbReference type="GO" id="GO:0032259">
    <property type="term" value="P:methylation"/>
    <property type="evidence" value="ECO:0007669"/>
    <property type="project" value="UniProtKB-KW"/>
</dbReference>
<dbReference type="AlphaFoldDB" id="A0A8J7SKS9"/>
<accession>A0A8J7SKS9</accession>
<proteinExistence type="inferred from homology"/>
<dbReference type="Gene3D" id="3.40.50.150">
    <property type="entry name" value="Vaccinia Virus protein VP39"/>
    <property type="match status" value="1"/>
</dbReference>
<comment type="function">
    <text evidence="5">Methylates the class 1 translation termination release factors RF1/PrfA and RF2/PrfB on the glutamine residue of the universally conserved GGQ motif.</text>
</comment>
<dbReference type="SUPFAM" id="SSF53335">
    <property type="entry name" value="S-adenosyl-L-methionine-dependent methyltransferases"/>
    <property type="match status" value="1"/>
</dbReference>
<evidence type="ECO:0000256" key="1">
    <source>
        <dbReference type="ARBA" id="ARBA00022603"/>
    </source>
</evidence>
<dbReference type="InterPro" id="IPR050320">
    <property type="entry name" value="N5-glutamine_MTase"/>
</dbReference>
<comment type="catalytic activity">
    <reaction evidence="4 5">
        <text>L-glutaminyl-[peptide chain release factor] + S-adenosyl-L-methionine = N(5)-methyl-L-glutaminyl-[peptide chain release factor] + S-adenosyl-L-homocysteine + H(+)</text>
        <dbReference type="Rhea" id="RHEA:42896"/>
        <dbReference type="Rhea" id="RHEA-COMP:10271"/>
        <dbReference type="Rhea" id="RHEA-COMP:10272"/>
        <dbReference type="ChEBI" id="CHEBI:15378"/>
        <dbReference type="ChEBI" id="CHEBI:30011"/>
        <dbReference type="ChEBI" id="CHEBI:57856"/>
        <dbReference type="ChEBI" id="CHEBI:59789"/>
        <dbReference type="ChEBI" id="CHEBI:61891"/>
        <dbReference type="EC" id="2.1.1.297"/>
    </reaction>
</comment>
<dbReference type="PROSITE" id="PS00092">
    <property type="entry name" value="N6_MTASE"/>
    <property type="match status" value="1"/>
</dbReference>
<dbReference type="EC" id="2.1.1.297" evidence="5"/>
<dbReference type="GO" id="GO:0102559">
    <property type="term" value="F:peptide chain release factor N(5)-glutamine methyltransferase activity"/>
    <property type="evidence" value="ECO:0007669"/>
    <property type="project" value="UniProtKB-EC"/>
</dbReference>
<feature type="binding site" evidence="5">
    <location>
        <position position="151"/>
    </location>
    <ligand>
        <name>S-adenosyl-L-methionine</name>
        <dbReference type="ChEBI" id="CHEBI:59789"/>
    </ligand>
</feature>
<dbReference type="NCBIfam" id="TIGR00536">
    <property type="entry name" value="hemK_fam"/>
    <property type="match status" value="1"/>
</dbReference>
<evidence type="ECO:0000256" key="2">
    <source>
        <dbReference type="ARBA" id="ARBA00022679"/>
    </source>
</evidence>
<dbReference type="InterPro" id="IPR019874">
    <property type="entry name" value="RF_methyltr_PrmC"/>
</dbReference>
<dbReference type="EMBL" id="JAGMWN010000002">
    <property type="protein sequence ID" value="MBP5856398.1"/>
    <property type="molecule type" value="Genomic_DNA"/>
</dbReference>
<dbReference type="HAMAP" id="MF_02126">
    <property type="entry name" value="RF_methyltr_PrmC"/>
    <property type="match status" value="1"/>
</dbReference>
<evidence type="ECO:0000256" key="4">
    <source>
        <dbReference type="ARBA" id="ARBA00048391"/>
    </source>
</evidence>
<protein>
    <recommendedName>
        <fullName evidence="5">Release factor glutamine methyltransferase</fullName>
        <shortName evidence="5">RF MTase</shortName>
        <ecNumber evidence="5">2.1.1.297</ecNumber>
    </recommendedName>
    <alternativeName>
        <fullName evidence="5">N5-glutamine methyltransferase PrmC</fullName>
    </alternativeName>
    <alternativeName>
        <fullName evidence="5">Protein-(glutamine-N5) MTase PrmC</fullName>
    </alternativeName>
    <alternativeName>
        <fullName evidence="5">Protein-glutamine N-methyltransferase PrmC</fullName>
    </alternativeName>
</protein>
<comment type="similarity">
    <text evidence="5">Belongs to the protein N5-glutamine methyltransferase family. PrmC subfamily.</text>
</comment>
<feature type="domain" description="Methyltransferase small" evidence="6">
    <location>
        <begin position="120"/>
        <end position="202"/>
    </location>
</feature>
<keyword evidence="9" id="KW-1185">Reference proteome</keyword>
<dbReference type="InterPro" id="IPR004556">
    <property type="entry name" value="HemK-like"/>
</dbReference>
<dbReference type="GO" id="GO:0003676">
    <property type="term" value="F:nucleic acid binding"/>
    <property type="evidence" value="ECO:0007669"/>
    <property type="project" value="InterPro"/>
</dbReference>
<dbReference type="PANTHER" id="PTHR18895">
    <property type="entry name" value="HEMK METHYLTRANSFERASE"/>
    <property type="match status" value="1"/>
</dbReference>
<dbReference type="InterPro" id="IPR040758">
    <property type="entry name" value="PrmC_N"/>
</dbReference>
<dbReference type="InterPro" id="IPR007848">
    <property type="entry name" value="Small_mtfrase_dom"/>
</dbReference>
<feature type="domain" description="Release factor glutamine methyltransferase N-terminal" evidence="7">
    <location>
        <begin position="13"/>
        <end position="82"/>
    </location>
</feature>
<reference evidence="8" key="1">
    <citation type="submission" date="2021-04" db="EMBL/GenBank/DDBJ databases">
        <authorList>
            <person name="Zhang D.-C."/>
        </authorList>
    </citation>
    <scope>NUCLEOTIDE SEQUENCE</scope>
    <source>
        <strain evidence="8">CGMCC 1.15697</strain>
    </source>
</reference>
<evidence type="ECO:0000256" key="5">
    <source>
        <dbReference type="HAMAP-Rule" id="MF_02126"/>
    </source>
</evidence>
<dbReference type="Gene3D" id="1.10.8.10">
    <property type="entry name" value="DNA helicase RuvA subunit, C-terminal domain"/>
    <property type="match status" value="1"/>
</dbReference>
<dbReference type="Proteomes" id="UP000672602">
    <property type="component" value="Unassembled WGS sequence"/>
</dbReference>
<dbReference type="InterPro" id="IPR002052">
    <property type="entry name" value="DNA_methylase_N6_adenine_CS"/>
</dbReference>
<evidence type="ECO:0000256" key="3">
    <source>
        <dbReference type="ARBA" id="ARBA00022691"/>
    </source>
</evidence>
<evidence type="ECO:0000259" key="6">
    <source>
        <dbReference type="Pfam" id="PF05175"/>
    </source>
</evidence>
<keyword evidence="3 5" id="KW-0949">S-adenosyl-L-methionine</keyword>
<dbReference type="RefSeq" id="WP_210680976.1">
    <property type="nucleotide sequence ID" value="NZ_JAGMWN010000002.1"/>
</dbReference>
<organism evidence="8 9">
    <name type="scientific">Marivibrio halodurans</name>
    <dbReference type="NCBI Taxonomy" id="2039722"/>
    <lineage>
        <taxon>Bacteria</taxon>
        <taxon>Pseudomonadati</taxon>
        <taxon>Pseudomonadota</taxon>
        <taxon>Alphaproteobacteria</taxon>
        <taxon>Rhodospirillales</taxon>
        <taxon>Rhodospirillaceae</taxon>
        <taxon>Marivibrio</taxon>
    </lineage>
</organism>
<comment type="caution">
    <text evidence="8">The sequence shown here is derived from an EMBL/GenBank/DDBJ whole genome shotgun (WGS) entry which is preliminary data.</text>
</comment>
<feature type="binding site" evidence="5">
    <location>
        <position position="180"/>
    </location>
    <ligand>
        <name>S-adenosyl-L-methionine</name>
        <dbReference type="ChEBI" id="CHEBI:59789"/>
    </ligand>
</feature>
<dbReference type="InterPro" id="IPR029063">
    <property type="entry name" value="SAM-dependent_MTases_sf"/>
</dbReference>
<keyword evidence="1 5" id="KW-0489">Methyltransferase</keyword>
<sequence>MAETTPPKTLGALLTAATARLAEAGVETPARDARLLLADAMAVSPAALIGAGRDPVSPTAAARFEAHIIRRAEREPVSRILGRRGFWTLDLAVDPAVLDPRADSETLVEAALDAAPDRARAWRVLDLGVGSGCLLLAVLSERPAAIGLGIDRSAAAAGIARANAAALGLDGRAWIAVGDWAAAVAGPIDLVLANPPYIARGEIADLAPEVAGHDPRLALDGGADGLDAYRAILAGLPRLLAPDGHAVFEVGAGQWAALADLALAAGFEATACRRDSAGIARVLSVRRMGKKRLGKSQRTG</sequence>
<evidence type="ECO:0000313" key="9">
    <source>
        <dbReference type="Proteomes" id="UP000672602"/>
    </source>
</evidence>
<dbReference type="PANTHER" id="PTHR18895:SF74">
    <property type="entry name" value="MTRF1L RELEASE FACTOR GLUTAMINE METHYLTRANSFERASE"/>
    <property type="match status" value="1"/>
</dbReference>
<evidence type="ECO:0000259" key="7">
    <source>
        <dbReference type="Pfam" id="PF17827"/>
    </source>
</evidence>
<evidence type="ECO:0000313" key="8">
    <source>
        <dbReference type="EMBL" id="MBP5856398.1"/>
    </source>
</evidence>
<feature type="binding site" evidence="5">
    <location>
        <position position="194"/>
    </location>
    <ligand>
        <name>S-adenosyl-L-methionine</name>
        <dbReference type="ChEBI" id="CHEBI:59789"/>
    </ligand>
</feature>
<feature type="binding site" evidence="5">
    <location>
        <begin position="128"/>
        <end position="132"/>
    </location>
    <ligand>
        <name>S-adenosyl-L-methionine</name>
        <dbReference type="ChEBI" id="CHEBI:59789"/>
    </ligand>
</feature>
<gene>
    <name evidence="5 8" type="primary">prmC</name>
    <name evidence="8" type="ORF">KAJ83_05225</name>
</gene>
<feature type="binding site" evidence="5">
    <location>
        <begin position="194"/>
        <end position="197"/>
    </location>
    <ligand>
        <name>substrate</name>
    </ligand>
</feature>
<name>A0A8J7SKS9_9PROT</name>
<dbReference type="NCBIfam" id="TIGR03534">
    <property type="entry name" value="RF_mod_PrmC"/>
    <property type="match status" value="1"/>
</dbReference>